<dbReference type="PANTHER" id="PTHR21310:SF48">
    <property type="entry name" value="AMINOGLYCOSIDE PHOSPHOTRANSFERASE DOMAIN-CONTAINING PROTEIN"/>
    <property type="match status" value="1"/>
</dbReference>
<dbReference type="Gene3D" id="3.90.1200.10">
    <property type="match status" value="1"/>
</dbReference>
<dbReference type="PANTHER" id="PTHR21310">
    <property type="entry name" value="AMINOGLYCOSIDE PHOSPHOTRANSFERASE-RELATED-RELATED"/>
    <property type="match status" value="1"/>
</dbReference>
<dbReference type="SUPFAM" id="SSF56112">
    <property type="entry name" value="Protein kinase-like (PK-like)"/>
    <property type="match status" value="1"/>
</dbReference>
<evidence type="ECO:0000313" key="2">
    <source>
        <dbReference type="EMBL" id="KIW46421.1"/>
    </source>
</evidence>
<organism evidence="2 3">
    <name type="scientific">Exophiala oligosperma</name>
    <dbReference type="NCBI Taxonomy" id="215243"/>
    <lineage>
        <taxon>Eukaryota</taxon>
        <taxon>Fungi</taxon>
        <taxon>Dikarya</taxon>
        <taxon>Ascomycota</taxon>
        <taxon>Pezizomycotina</taxon>
        <taxon>Eurotiomycetes</taxon>
        <taxon>Chaetothyriomycetidae</taxon>
        <taxon>Chaetothyriales</taxon>
        <taxon>Herpotrichiellaceae</taxon>
        <taxon>Exophiala</taxon>
    </lineage>
</organism>
<feature type="domain" description="Aminoglycoside phosphotransferase" evidence="1">
    <location>
        <begin position="51"/>
        <end position="239"/>
    </location>
</feature>
<dbReference type="OrthoDB" id="2906425at2759"/>
<reference evidence="2 3" key="1">
    <citation type="submission" date="2015-01" db="EMBL/GenBank/DDBJ databases">
        <title>The Genome Sequence of Exophiala oligosperma CBS72588.</title>
        <authorList>
            <consortium name="The Broad Institute Genomics Platform"/>
            <person name="Cuomo C."/>
            <person name="de Hoog S."/>
            <person name="Gorbushina A."/>
            <person name="Stielow B."/>
            <person name="Teixiera M."/>
            <person name="Abouelleil A."/>
            <person name="Chapman S.B."/>
            <person name="Priest M."/>
            <person name="Young S.K."/>
            <person name="Wortman J."/>
            <person name="Nusbaum C."/>
            <person name="Birren B."/>
        </authorList>
    </citation>
    <scope>NUCLEOTIDE SEQUENCE [LARGE SCALE GENOMIC DNA]</scope>
    <source>
        <strain evidence="2 3">CBS 72588</strain>
    </source>
</reference>
<protein>
    <recommendedName>
        <fullName evidence="1">Aminoglycoside phosphotransferase domain-containing protein</fullName>
    </recommendedName>
</protein>
<name>A0A0D2B2K9_9EURO</name>
<gene>
    <name evidence="2" type="ORF">PV06_02093</name>
</gene>
<dbReference type="Pfam" id="PF01636">
    <property type="entry name" value="APH"/>
    <property type="match status" value="1"/>
</dbReference>
<dbReference type="InterPro" id="IPR002575">
    <property type="entry name" value="Aminoglycoside_PTrfase"/>
</dbReference>
<proteinExistence type="predicted"/>
<dbReference type="InterPro" id="IPR011009">
    <property type="entry name" value="Kinase-like_dom_sf"/>
</dbReference>
<dbReference type="EMBL" id="KN847333">
    <property type="protein sequence ID" value="KIW46421.1"/>
    <property type="molecule type" value="Genomic_DNA"/>
</dbReference>
<sequence length="252" mass="28954">MDAIKNSTEVLCDQSARRVVGVGPHFVVKYGLQVDLEEGWNMMFFKNTTSVVVPKVYALFQDAQSSQNYIVRERINGVRLDLIWTSLDLAQKQTVCFQIKATLTELRKLPSPDGYCSLGCQPLRDHVFCTGQEEESLRLEGPYKTETELNGGLVKKYLASGDLPVGKAEYYRRAFPSVLTGHPPTFTHGDVQRKNVLVNLTKEDCRITIIDWEFAGWYPSYWEYSRAIFACGHFDDDWNEWVDFILDPYRNE</sequence>
<dbReference type="VEuPathDB" id="FungiDB:PV06_02093"/>
<keyword evidence="3" id="KW-1185">Reference proteome</keyword>
<dbReference type="AlphaFoldDB" id="A0A0D2B2K9"/>
<dbReference type="InterPro" id="IPR051678">
    <property type="entry name" value="AGP_Transferase"/>
</dbReference>
<dbReference type="STRING" id="215243.A0A0D2B2K9"/>
<evidence type="ECO:0000313" key="3">
    <source>
        <dbReference type="Proteomes" id="UP000053342"/>
    </source>
</evidence>
<dbReference type="Proteomes" id="UP000053342">
    <property type="component" value="Unassembled WGS sequence"/>
</dbReference>
<dbReference type="RefSeq" id="XP_016266637.1">
    <property type="nucleotide sequence ID" value="XM_016402740.1"/>
</dbReference>
<dbReference type="GeneID" id="27354167"/>
<dbReference type="HOGENOM" id="CLU_021768_5_1_1"/>
<accession>A0A0D2B2K9</accession>
<evidence type="ECO:0000259" key="1">
    <source>
        <dbReference type="Pfam" id="PF01636"/>
    </source>
</evidence>